<dbReference type="OrthoDB" id="5598057at2759"/>
<dbReference type="GeneID" id="81382771"/>
<reference evidence="3" key="1">
    <citation type="submission" date="2022-11" db="EMBL/GenBank/DDBJ databases">
        <authorList>
            <person name="Petersen C."/>
        </authorList>
    </citation>
    <scope>NUCLEOTIDE SEQUENCE</scope>
    <source>
        <strain evidence="3">IBT 23319</strain>
    </source>
</reference>
<evidence type="ECO:0000313" key="4">
    <source>
        <dbReference type="Proteomes" id="UP001147733"/>
    </source>
</evidence>
<dbReference type="InterPro" id="IPR046868">
    <property type="entry name" value="BAR_4"/>
</dbReference>
<dbReference type="Gene3D" id="2.30.29.30">
    <property type="entry name" value="Pleckstrin-homology domain (PH domain)/Phosphotyrosine-binding domain (PTB)"/>
    <property type="match status" value="1"/>
</dbReference>
<dbReference type="InterPro" id="IPR011993">
    <property type="entry name" value="PH-like_dom_sf"/>
</dbReference>
<dbReference type="AlphaFoldDB" id="A0A9W9P4X5"/>
<dbReference type="Pfam" id="PF20400">
    <property type="entry name" value="BAR_4"/>
    <property type="match status" value="1"/>
</dbReference>
<keyword evidence="1" id="KW-0597">Phosphoprotein</keyword>
<dbReference type="PANTHER" id="PTHR31941">
    <property type="entry name" value="CYTOSKELETAL SIGNALING PROTEIN SLM1"/>
    <property type="match status" value="1"/>
</dbReference>
<evidence type="ECO:0000313" key="3">
    <source>
        <dbReference type="EMBL" id="KAJ5235516.1"/>
    </source>
</evidence>
<keyword evidence="4" id="KW-1185">Reference proteome</keyword>
<dbReference type="SMART" id="SM00233">
    <property type="entry name" value="PH"/>
    <property type="match status" value="1"/>
</dbReference>
<organism evidence="3 4">
    <name type="scientific">Penicillium citrinum</name>
    <dbReference type="NCBI Taxonomy" id="5077"/>
    <lineage>
        <taxon>Eukaryota</taxon>
        <taxon>Fungi</taxon>
        <taxon>Dikarya</taxon>
        <taxon>Ascomycota</taxon>
        <taxon>Pezizomycotina</taxon>
        <taxon>Eurotiomycetes</taxon>
        <taxon>Eurotiomycetidae</taxon>
        <taxon>Eurotiales</taxon>
        <taxon>Aspergillaceae</taxon>
        <taxon>Penicillium</taxon>
    </lineage>
</organism>
<dbReference type="SUPFAM" id="SSF50729">
    <property type="entry name" value="PH domain-like"/>
    <property type="match status" value="1"/>
</dbReference>
<proteinExistence type="predicted"/>
<feature type="domain" description="PH" evidence="2">
    <location>
        <begin position="309"/>
        <end position="415"/>
    </location>
</feature>
<reference evidence="3" key="2">
    <citation type="journal article" date="2023" name="IMA Fungus">
        <title>Comparative genomic study of the Penicillium genus elucidates a diverse pangenome and 15 lateral gene transfer events.</title>
        <authorList>
            <person name="Petersen C."/>
            <person name="Sorensen T."/>
            <person name="Nielsen M.R."/>
            <person name="Sondergaard T.E."/>
            <person name="Sorensen J.L."/>
            <person name="Fitzpatrick D.A."/>
            <person name="Frisvad J.C."/>
            <person name="Nielsen K.L."/>
        </authorList>
    </citation>
    <scope>NUCLEOTIDE SEQUENCE</scope>
    <source>
        <strain evidence="3">IBT 23319</strain>
    </source>
</reference>
<dbReference type="PROSITE" id="PS50003">
    <property type="entry name" value="PH_DOMAIN"/>
    <property type="match status" value="1"/>
</dbReference>
<name>A0A9W9P4X5_PENCI</name>
<comment type="caution">
    <text evidence="3">The sequence shown here is derived from an EMBL/GenBank/DDBJ whole genome shotgun (WGS) entry which is preliminary data.</text>
</comment>
<protein>
    <recommendedName>
        <fullName evidence="2">PH domain-containing protein</fullName>
    </recommendedName>
</protein>
<accession>A0A9W9P4X5</accession>
<dbReference type="InterPro" id="IPR027267">
    <property type="entry name" value="AH/BAR_dom_sf"/>
</dbReference>
<evidence type="ECO:0000259" key="2">
    <source>
        <dbReference type="PROSITE" id="PS50003"/>
    </source>
</evidence>
<gene>
    <name evidence="3" type="ORF">N7469_004684</name>
</gene>
<dbReference type="Proteomes" id="UP001147733">
    <property type="component" value="Unassembled WGS sequence"/>
</dbReference>
<dbReference type="EMBL" id="JAPQKT010000003">
    <property type="protein sequence ID" value="KAJ5235516.1"/>
    <property type="molecule type" value="Genomic_DNA"/>
</dbReference>
<dbReference type="Gene3D" id="1.20.1270.60">
    <property type="entry name" value="Arfaptin homology (AH) domain/BAR domain"/>
    <property type="match status" value="1"/>
</dbReference>
<dbReference type="Pfam" id="PF20399">
    <property type="entry name" value="PH_20"/>
    <property type="match status" value="1"/>
</dbReference>
<dbReference type="PANTHER" id="PTHR31941:SF1">
    <property type="entry name" value="CYTOSKELETAL SIGNALING PROTEIN SLM1"/>
    <property type="match status" value="1"/>
</dbReference>
<dbReference type="RefSeq" id="XP_056503016.1">
    <property type="nucleotide sequence ID" value="XM_056643604.1"/>
</dbReference>
<sequence length="433" mass="49205">MSAIIVPDEHNQQLQALGDDIVRNRSRDEEMILGCDSGETLEILLERLDAWKHVCEYLCSYISATARAQRSQSREYDNILKNVNYPLKEGLHFQASKDGVAGLFETIYFNTKEFVKAYAAAEENLNASVLPILRHLLKEIKSKAKQLKVDKSKGQNLVKKASFATQQHINFLVKTTQSYDASTGKKIEQSYDPYLVRRGVDSRLVDQAMKEKVDRQENQEIQESFLWFEMHILQSVQSVLAKLFQFMESQFDHQHAMYGDILGTAQLIHPDLEWLSFVERKNAALLNPEALRRSSVYSTFPNMDHRATKPIMEGDLGYQSRGIPKHGHCVVTRAGYLHYFDSQDEPHQQSIPEISLYLADCSVNPVDNANFSVQGVNVSKRNFVNPFHTTTQHIFRAQSFDEAEKWISAIDTAIRELPSSLSSLCEPAGIAAT</sequence>
<evidence type="ECO:0000256" key="1">
    <source>
        <dbReference type="ARBA" id="ARBA00022553"/>
    </source>
</evidence>
<dbReference type="InterPro" id="IPR001849">
    <property type="entry name" value="PH_domain"/>
</dbReference>
<dbReference type="InterPro" id="IPR046869">
    <property type="entry name" value="SLM1/RGC1-like_PH"/>
</dbReference>